<accession>A0AA91DKW8</accession>
<dbReference type="AlphaFoldDB" id="A0AA91DKW8"/>
<sequence>MNLIACLETDTFNLNVVALHLKNLILYDYPGTDTSNLTDEQFIVAGSRYNRGIERALNEFIDSIKLPPGSQGRQFSEYGRRMLEHRDHISMLLEKV</sequence>
<protein>
    <submittedName>
        <fullName evidence="1">Uncharacterized protein</fullName>
    </submittedName>
</protein>
<evidence type="ECO:0000313" key="2">
    <source>
        <dbReference type="Proteomes" id="UP000077852"/>
    </source>
</evidence>
<reference evidence="1 2" key="1">
    <citation type="submission" date="2016-03" db="EMBL/GenBank/DDBJ databases">
        <title>Genome sequence of Variovorax paradoxus KB5.</title>
        <authorList>
            <person name="Jeong H."/>
            <person name="Hong C.E."/>
            <person name="Jo S.H."/>
            <person name="Park J.M."/>
        </authorList>
    </citation>
    <scope>NUCLEOTIDE SEQUENCE [LARGE SCALE GENOMIC DNA]</scope>
    <source>
        <strain evidence="1 2">KB5</strain>
    </source>
</reference>
<dbReference type="EMBL" id="LVHG01000075">
    <property type="protein sequence ID" value="OAK59118.1"/>
    <property type="molecule type" value="Genomic_DNA"/>
</dbReference>
<evidence type="ECO:0000313" key="1">
    <source>
        <dbReference type="EMBL" id="OAK59118.1"/>
    </source>
</evidence>
<dbReference type="Proteomes" id="UP000077852">
    <property type="component" value="Unassembled WGS sequence"/>
</dbReference>
<proteinExistence type="predicted"/>
<comment type="caution">
    <text evidence="1">The sequence shown here is derived from an EMBL/GenBank/DDBJ whole genome shotgun (WGS) entry which is preliminary data.</text>
</comment>
<gene>
    <name evidence="1" type="ORF">A3K87_26655</name>
</gene>
<organism evidence="1 2">
    <name type="scientific">Variovorax paradoxus</name>
    <dbReference type="NCBI Taxonomy" id="34073"/>
    <lineage>
        <taxon>Bacteria</taxon>
        <taxon>Pseudomonadati</taxon>
        <taxon>Pseudomonadota</taxon>
        <taxon>Betaproteobacteria</taxon>
        <taxon>Burkholderiales</taxon>
        <taxon>Comamonadaceae</taxon>
        <taxon>Variovorax</taxon>
    </lineage>
</organism>
<name>A0AA91DKW8_VARPD</name>